<reference evidence="4 5" key="1">
    <citation type="submission" date="2014-04" db="EMBL/GenBank/DDBJ databases">
        <authorList>
            <consortium name="DOE Joint Genome Institute"/>
            <person name="Kuo A."/>
            <person name="Tarkka M."/>
            <person name="Buscot F."/>
            <person name="Kohler A."/>
            <person name="Nagy L.G."/>
            <person name="Floudas D."/>
            <person name="Copeland A."/>
            <person name="Barry K.W."/>
            <person name="Cichocki N."/>
            <person name="Veneault-Fourrey C."/>
            <person name="LaButti K."/>
            <person name="Lindquist E.A."/>
            <person name="Lipzen A."/>
            <person name="Lundell T."/>
            <person name="Morin E."/>
            <person name="Murat C."/>
            <person name="Sun H."/>
            <person name="Tunlid A."/>
            <person name="Henrissat B."/>
            <person name="Grigoriev I.V."/>
            <person name="Hibbett D.S."/>
            <person name="Martin F."/>
            <person name="Nordberg H.P."/>
            <person name="Cantor M.N."/>
            <person name="Hua S.X."/>
        </authorList>
    </citation>
    <scope>NUCLEOTIDE SEQUENCE [LARGE SCALE GENOMIC DNA]</scope>
    <source>
        <strain evidence="4 5">F 1598</strain>
    </source>
</reference>
<dbReference type="PROSITE" id="PS50404">
    <property type="entry name" value="GST_NTER"/>
    <property type="match status" value="1"/>
</dbReference>
<dbReference type="InterPro" id="IPR004045">
    <property type="entry name" value="Glutathione_S-Trfase_N"/>
</dbReference>
<feature type="domain" description="GST C-terminal" evidence="3">
    <location>
        <begin position="71"/>
        <end position="204"/>
    </location>
</feature>
<dbReference type="InParanoid" id="A0A0C3AX48"/>
<dbReference type="OrthoDB" id="249703at2759"/>
<dbReference type="Gene3D" id="1.20.1050.10">
    <property type="match status" value="1"/>
</dbReference>
<evidence type="ECO:0008006" key="6">
    <source>
        <dbReference type="Google" id="ProtNLM"/>
    </source>
</evidence>
<evidence type="ECO:0000259" key="3">
    <source>
        <dbReference type="PROSITE" id="PS50405"/>
    </source>
</evidence>
<dbReference type="PROSITE" id="PS50405">
    <property type="entry name" value="GST_CTER"/>
    <property type="match status" value="1"/>
</dbReference>
<dbReference type="Pfam" id="PF00043">
    <property type="entry name" value="GST_C"/>
    <property type="match status" value="1"/>
</dbReference>
<dbReference type="SUPFAM" id="SSF47616">
    <property type="entry name" value="GST C-terminal domain-like"/>
    <property type="match status" value="1"/>
</dbReference>
<dbReference type="InterPro" id="IPR004046">
    <property type="entry name" value="GST_C"/>
</dbReference>
<dbReference type="EMBL" id="KN833015">
    <property type="protein sequence ID" value="KIM78583.1"/>
    <property type="molecule type" value="Genomic_DNA"/>
</dbReference>
<dbReference type="PANTHER" id="PTHR43986">
    <property type="entry name" value="ELONGATION FACTOR 1-GAMMA"/>
    <property type="match status" value="1"/>
</dbReference>
<dbReference type="InterPro" id="IPR040079">
    <property type="entry name" value="Glutathione_S-Trfase"/>
</dbReference>
<dbReference type="InterPro" id="IPR036282">
    <property type="entry name" value="Glutathione-S-Trfase_C_sf"/>
</dbReference>
<accession>A0A0C3AX48</accession>
<dbReference type="SFLD" id="SFLDG00358">
    <property type="entry name" value="Main_(cytGST)"/>
    <property type="match status" value="1"/>
</dbReference>
<dbReference type="InterPro" id="IPR010987">
    <property type="entry name" value="Glutathione-S-Trfase_C-like"/>
</dbReference>
<reference evidence="5" key="2">
    <citation type="submission" date="2015-01" db="EMBL/GenBank/DDBJ databases">
        <title>Evolutionary Origins and Diversification of the Mycorrhizal Mutualists.</title>
        <authorList>
            <consortium name="DOE Joint Genome Institute"/>
            <consortium name="Mycorrhizal Genomics Consortium"/>
            <person name="Kohler A."/>
            <person name="Kuo A."/>
            <person name="Nagy L.G."/>
            <person name="Floudas D."/>
            <person name="Copeland A."/>
            <person name="Barry K.W."/>
            <person name="Cichocki N."/>
            <person name="Veneault-Fourrey C."/>
            <person name="LaButti K."/>
            <person name="Lindquist E.A."/>
            <person name="Lipzen A."/>
            <person name="Lundell T."/>
            <person name="Morin E."/>
            <person name="Murat C."/>
            <person name="Riley R."/>
            <person name="Ohm R."/>
            <person name="Sun H."/>
            <person name="Tunlid A."/>
            <person name="Henrissat B."/>
            <person name="Grigoriev I.V."/>
            <person name="Hibbett D.S."/>
            <person name="Martin F."/>
        </authorList>
    </citation>
    <scope>NUCLEOTIDE SEQUENCE [LARGE SCALE GENOMIC DNA]</scope>
    <source>
        <strain evidence="5">F 1598</strain>
    </source>
</reference>
<dbReference type="GO" id="GO:0005634">
    <property type="term" value="C:nucleus"/>
    <property type="evidence" value="ECO:0007669"/>
    <property type="project" value="TreeGrafter"/>
</dbReference>
<dbReference type="AlphaFoldDB" id="A0A0C3AX48"/>
<dbReference type="SUPFAM" id="SSF52833">
    <property type="entry name" value="Thioredoxin-like"/>
    <property type="match status" value="1"/>
</dbReference>
<sequence>VNATVAYSGLEIYRPEYTHFKDNKSPEYLAMFPHGKMPAFKSTSGFTLVEGAAIARYLAARAPESGLLPKSLEDQALVDQWVHLVESELFDNTVFTWLLCQGRFGPYSKELHEIFTTKERRALSTINKHLEDRTYVVGDRITLADLTLANALAIMLPHTLDKEQRTNFSNVIKHFELIAAEPSLKELFGGIKYAEKLIQNESPK</sequence>
<dbReference type="InterPro" id="IPR036249">
    <property type="entry name" value="Thioredoxin-like_sf"/>
</dbReference>
<dbReference type="STRING" id="765440.A0A0C3AX48"/>
<evidence type="ECO:0000313" key="5">
    <source>
        <dbReference type="Proteomes" id="UP000054166"/>
    </source>
</evidence>
<evidence type="ECO:0000259" key="2">
    <source>
        <dbReference type="PROSITE" id="PS50404"/>
    </source>
</evidence>
<dbReference type="GO" id="GO:0005737">
    <property type="term" value="C:cytoplasm"/>
    <property type="evidence" value="ECO:0007669"/>
    <property type="project" value="TreeGrafter"/>
</dbReference>
<dbReference type="SFLD" id="SFLDS00019">
    <property type="entry name" value="Glutathione_Transferase_(cytos"/>
    <property type="match status" value="1"/>
</dbReference>
<dbReference type="Gene3D" id="3.40.30.10">
    <property type="entry name" value="Glutaredoxin"/>
    <property type="match status" value="1"/>
</dbReference>
<dbReference type="GO" id="GO:0006414">
    <property type="term" value="P:translational elongation"/>
    <property type="evidence" value="ECO:0007669"/>
    <property type="project" value="TreeGrafter"/>
</dbReference>
<dbReference type="FunCoup" id="A0A0C3AX48">
    <property type="interactions" value="155"/>
</dbReference>
<dbReference type="HOGENOM" id="CLU_011226_3_2_1"/>
<dbReference type="Pfam" id="PF02798">
    <property type="entry name" value="GST_N"/>
    <property type="match status" value="1"/>
</dbReference>
<feature type="non-terminal residue" evidence="4">
    <location>
        <position position="1"/>
    </location>
</feature>
<dbReference type="PANTHER" id="PTHR43986:SF1">
    <property type="entry name" value="ELONGATION FACTOR 1-GAMMA"/>
    <property type="match status" value="1"/>
</dbReference>
<keyword evidence="5" id="KW-1185">Reference proteome</keyword>
<dbReference type="InterPro" id="IPR050802">
    <property type="entry name" value="EF-GSTs"/>
</dbReference>
<comment type="similarity">
    <text evidence="1">Belongs to the GST superfamily.</text>
</comment>
<protein>
    <recommendedName>
        <fullName evidence="6">Glutathione transferase</fullName>
    </recommendedName>
</protein>
<feature type="domain" description="GST N-terminal" evidence="2">
    <location>
        <begin position="1"/>
        <end position="66"/>
    </location>
</feature>
<gene>
    <name evidence="4" type="ORF">PILCRDRAFT_75332</name>
</gene>
<proteinExistence type="inferred from homology"/>
<evidence type="ECO:0000313" key="4">
    <source>
        <dbReference type="EMBL" id="KIM78583.1"/>
    </source>
</evidence>
<dbReference type="Proteomes" id="UP000054166">
    <property type="component" value="Unassembled WGS sequence"/>
</dbReference>
<name>A0A0C3AX48_PILCF</name>
<organism evidence="4 5">
    <name type="scientific">Piloderma croceum (strain F 1598)</name>
    <dbReference type="NCBI Taxonomy" id="765440"/>
    <lineage>
        <taxon>Eukaryota</taxon>
        <taxon>Fungi</taxon>
        <taxon>Dikarya</taxon>
        <taxon>Basidiomycota</taxon>
        <taxon>Agaricomycotina</taxon>
        <taxon>Agaricomycetes</taxon>
        <taxon>Agaricomycetidae</taxon>
        <taxon>Atheliales</taxon>
        <taxon>Atheliaceae</taxon>
        <taxon>Piloderma</taxon>
    </lineage>
</organism>
<evidence type="ECO:0000256" key="1">
    <source>
        <dbReference type="RuleBase" id="RU003494"/>
    </source>
</evidence>